<dbReference type="EMBL" id="PGOL01002531">
    <property type="protein sequence ID" value="PKI47237.1"/>
    <property type="molecule type" value="Genomic_DNA"/>
</dbReference>
<comment type="caution">
    <text evidence="1">The sequence shown here is derived from an EMBL/GenBank/DDBJ whole genome shotgun (WGS) entry which is preliminary data.</text>
</comment>
<accession>A0A2I0ITA5</accession>
<evidence type="ECO:0000313" key="2">
    <source>
        <dbReference type="Proteomes" id="UP000233551"/>
    </source>
</evidence>
<gene>
    <name evidence="1" type="ORF">CRG98_032374</name>
</gene>
<reference evidence="1 2" key="1">
    <citation type="submission" date="2017-11" db="EMBL/GenBank/DDBJ databases">
        <title>De-novo sequencing of pomegranate (Punica granatum L.) genome.</title>
        <authorList>
            <person name="Akparov Z."/>
            <person name="Amiraslanov A."/>
            <person name="Hajiyeva S."/>
            <person name="Abbasov M."/>
            <person name="Kaur K."/>
            <person name="Hamwieh A."/>
            <person name="Solovyev V."/>
            <person name="Salamov A."/>
            <person name="Braich B."/>
            <person name="Kosarev P."/>
            <person name="Mahmoud A."/>
            <person name="Hajiyev E."/>
            <person name="Babayeva S."/>
            <person name="Izzatullayeva V."/>
            <person name="Mammadov A."/>
            <person name="Mammadov A."/>
            <person name="Sharifova S."/>
            <person name="Ojaghi J."/>
            <person name="Eynullazada K."/>
            <person name="Bayramov B."/>
            <person name="Abdulazimova A."/>
            <person name="Shahmuradov I."/>
        </authorList>
    </citation>
    <scope>NUCLEOTIDE SEQUENCE [LARGE SCALE GENOMIC DNA]</scope>
    <source>
        <strain evidence="2">cv. AG2017</strain>
        <tissue evidence="1">Leaf</tissue>
    </source>
</reference>
<sequence>MHRSRWSMWLWQQEEMIGESCAWRRRFGGTAVEEEGEDGEEGCWRRVRWLMVECRWCGACGEGGQEQAKGWGPWGIGRWRSM</sequence>
<protein>
    <submittedName>
        <fullName evidence="1">Uncharacterized protein</fullName>
    </submittedName>
</protein>
<evidence type="ECO:0000313" key="1">
    <source>
        <dbReference type="EMBL" id="PKI47237.1"/>
    </source>
</evidence>
<keyword evidence="2" id="KW-1185">Reference proteome</keyword>
<dbReference type="Proteomes" id="UP000233551">
    <property type="component" value="Unassembled WGS sequence"/>
</dbReference>
<organism evidence="1 2">
    <name type="scientific">Punica granatum</name>
    <name type="common">Pomegranate</name>
    <dbReference type="NCBI Taxonomy" id="22663"/>
    <lineage>
        <taxon>Eukaryota</taxon>
        <taxon>Viridiplantae</taxon>
        <taxon>Streptophyta</taxon>
        <taxon>Embryophyta</taxon>
        <taxon>Tracheophyta</taxon>
        <taxon>Spermatophyta</taxon>
        <taxon>Magnoliopsida</taxon>
        <taxon>eudicotyledons</taxon>
        <taxon>Gunneridae</taxon>
        <taxon>Pentapetalae</taxon>
        <taxon>rosids</taxon>
        <taxon>malvids</taxon>
        <taxon>Myrtales</taxon>
        <taxon>Lythraceae</taxon>
        <taxon>Punica</taxon>
    </lineage>
</organism>
<name>A0A2I0ITA5_PUNGR</name>
<proteinExistence type="predicted"/>
<dbReference type="AlphaFoldDB" id="A0A2I0ITA5"/>